<evidence type="ECO:0000256" key="5">
    <source>
        <dbReference type="SAM" id="Phobius"/>
    </source>
</evidence>
<keyword evidence="3 5" id="KW-1133">Transmembrane helix</keyword>
<dbReference type="CDD" id="cd16914">
    <property type="entry name" value="EcfT"/>
    <property type="match status" value="1"/>
</dbReference>
<name>A0A9D0ZYS3_9ACTN</name>
<feature type="transmembrane region" description="Helical" evidence="5">
    <location>
        <begin position="114"/>
        <end position="135"/>
    </location>
</feature>
<evidence type="ECO:0000256" key="3">
    <source>
        <dbReference type="ARBA" id="ARBA00022989"/>
    </source>
</evidence>
<sequence length="271" mass="29642">MPTAFFAAALVLTMAAVHPLLTLLSLAAAIACGVLVRGARAVVRALRWQVPLVLLVALANPLFSASGSTELFRLGPRAVYAESLFYGLVMGMLLVAVVAWFFNASSVLTSDKVMAVFGGALPVVSLMISMALRLVPRFVDRGRDIADVHAACSAARAKGLKARLRQTSVLMEWSMEDSLETADAMRARGWRRGQKRTRYRRGGFTAHDMALVGVLAVLAVVAIAVAWAAVSQYRFYPTLTPLRPWWGYGAWAVFLLYPFIVQGEEALKWRR</sequence>
<comment type="subcellular location">
    <subcellularLocation>
        <location evidence="1">Membrane</location>
        <topology evidence="1">Multi-pass membrane protein</topology>
    </subcellularLocation>
</comment>
<comment type="caution">
    <text evidence="6">The sequence shown here is derived from an EMBL/GenBank/DDBJ whole genome shotgun (WGS) entry which is preliminary data.</text>
</comment>
<evidence type="ECO:0000313" key="6">
    <source>
        <dbReference type="EMBL" id="HIR00666.1"/>
    </source>
</evidence>
<dbReference type="Proteomes" id="UP000824261">
    <property type="component" value="Unassembled WGS sequence"/>
</dbReference>
<feature type="transmembrane region" description="Helical" evidence="5">
    <location>
        <begin position="84"/>
        <end position="102"/>
    </location>
</feature>
<dbReference type="EMBL" id="DVGB01000001">
    <property type="protein sequence ID" value="HIR00666.1"/>
    <property type="molecule type" value="Genomic_DNA"/>
</dbReference>
<reference evidence="6" key="1">
    <citation type="submission" date="2020-10" db="EMBL/GenBank/DDBJ databases">
        <authorList>
            <person name="Gilroy R."/>
        </authorList>
    </citation>
    <scope>NUCLEOTIDE SEQUENCE</scope>
    <source>
        <strain evidence="6">ChiGjej1B1-2707</strain>
    </source>
</reference>
<protein>
    <recommendedName>
        <fullName evidence="8">Energy-coupling factor transporter transmembrane protein EcfT</fullName>
    </recommendedName>
</protein>
<keyword evidence="2 5" id="KW-0812">Transmembrane</keyword>
<proteinExistence type="predicted"/>
<keyword evidence="4 5" id="KW-0472">Membrane</keyword>
<evidence type="ECO:0000313" key="7">
    <source>
        <dbReference type="Proteomes" id="UP000824261"/>
    </source>
</evidence>
<dbReference type="GO" id="GO:0005886">
    <property type="term" value="C:plasma membrane"/>
    <property type="evidence" value="ECO:0007669"/>
    <property type="project" value="UniProtKB-ARBA"/>
</dbReference>
<feature type="transmembrane region" description="Helical" evidence="5">
    <location>
        <begin position="245"/>
        <end position="261"/>
    </location>
</feature>
<evidence type="ECO:0008006" key="8">
    <source>
        <dbReference type="Google" id="ProtNLM"/>
    </source>
</evidence>
<evidence type="ECO:0000256" key="4">
    <source>
        <dbReference type="ARBA" id="ARBA00023136"/>
    </source>
</evidence>
<reference evidence="6" key="2">
    <citation type="journal article" date="2021" name="PeerJ">
        <title>Extensive microbial diversity within the chicken gut microbiome revealed by metagenomics and culture.</title>
        <authorList>
            <person name="Gilroy R."/>
            <person name="Ravi A."/>
            <person name="Getino M."/>
            <person name="Pursley I."/>
            <person name="Horton D.L."/>
            <person name="Alikhan N.F."/>
            <person name="Baker D."/>
            <person name="Gharbi K."/>
            <person name="Hall N."/>
            <person name="Watson M."/>
            <person name="Adriaenssens E.M."/>
            <person name="Foster-Nyarko E."/>
            <person name="Jarju S."/>
            <person name="Secka A."/>
            <person name="Antonio M."/>
            <person name="Oren A."/>
            <person name="Chaudhuri R.R."/>
            <person name="La Ragione R."/>
            <person name="Hildebrand F."/>
            <person name="Pallen M.J."/>
        </authorList>
    </citation>
    <scope>NUCLEOTIDE SEQUENCE</scope>
    <source>
        <strain evidence="6">ChiGjej1B1-2707</strain>
    </source>
</reference>
<organism evidence="6 7">
    <name type="scientific">Candidatus Aveggerthella stercoripullorum</name>
    <dbReference type="NCBI Taxonomy" id="2840688"/>
    <lineage>
        <taxon>Bacteria</taxon>
        <taxon>Bacillati</taxon>
        <taxon>Actinomycetota</taxon>
        <taxon>Coriobacteriia</taxon>
        <taxon>Eggerthellales</taxon>
        <taxon>Eggerthellaceae</taxon>
        <taxon>Eggerthellaceae incertae sedis</taxon>
        <taxon>Candidatus Aveggerthella</taxon>
    </lineage>
</organism>
<accession>A0A9D0ZYS3</accession>
<dbReference type="AlphaFoldDB" id="A0A9D0ZYS3"/>
<feature type="transmembrane region" description="Helical" evidence="5">
    <location>
        <begin position="209"/>
        <end position="230"/>
    </location>
</feature>
<evidence type="ECO:0000256" key="2">
    <source>
        <dbReference type="ARBA" id="ARBA00022692"/>
    </source>
</evidence>
<dbReference type="InterPro" id="IPR003339">
    <property type="entry name" value="ABC/ECF_trnsptr_transmembrane"/>
</dbReference>
<evidence type="ECO:0000256" key="1">
    <source>
        <dbReference type="ARBA" id="ARBA00004141"/>
    </source>
</evidence>
<gene>
    <name evidence="6" type="ORF">IAA69_00085</name>
</gene>